<reference evidence="6" key="1">
    <citation type="journal article" date="2015" name="Chem. Sci.">
        <title>Biosynthesis of trioxacarcin revealing a different starter unit and complex tailoring steps for type II polyketide synthase.</title>
        <authorList>
            <person name="Zhang M."/>
            <person name="Hou X.-F."/>
            <person name="Qi L.-H."/>
            <person name="Yin Y."/>
            <person name="Li Q."/>
            <person name="Pan H.-X."/>
            <person name="Chen X.-Y."/>
            <person name="Tang G.-L."/>
        </authorList>
    </citation>
    <scope>NUCLEOTIDE SEQUENCE</scope>
    <source>
        <strain evidence="6">DO-45</strain>
    </source>
</reference>
<dbReference type="GO" id="GO:0017000">
    <property type="term" value="P:antibiotic biosynthetic process"/>
    <property type="evidence" value="ECO:0007669"/>
    <property type="project" value="UniProtKB-ARBA"/>
</dbReference>
<dbReference type="PANTHER" id="PTHR48050">
    <property type="entry name" value="STEROL 3-BETA-GLUCOSYLTRANSFERASE"/>
    <property type="match status" value="1"/>
</dbReference>
<proteinExistence type="inferred from homology"/>
<comment type="similarity">
    <text evidence="1">Belongs to the glycosyltransferase 28 family.</text>
</comment>
<feature type="domain" description="Erythromycin biosynthesis protein CIII-like C-terminal" evidence="4">
    <location>
        <begin position="276"/>
        <end position="416"/>
    </location>
</feature>
<evidence type="ECO:0000313" key="6">
    <source>
        <dbReference type="EMBL" id="AKT74304.1"/>
    </source>
</evidence>
<organism evidence="6">
    <name type="scientific">Streptomyces bottropensis</name>
    <dbReference type="NCBI Taxonomy" id="42235"/>
    <lineage>
        <taxon>Bacteria</taxon>
        <taxon>Bacillati</taxon>
        <taxon>Actinomycetota</taxon>
        <taxon>Actinomycetes</taxon>
        <taxon>Kitasatosporales</taxon>
        <taxon>Streptomycetaceae</taxon>
        <taxon>Streptomyces</taxon>
    </lineage>
</organism>
<dbReference type="Pfam" id="PF06722">
    <property type="entry name" value="EryCIII-like_C"/>
    <property type="match status" value="1"/>
</dbReference>
<name>A0A0K1H3H0_9ACTN</name>
<dbReference type="AlphaFoldDB" id="A0A0K1H3H0"/>
<sequence length="427" mass="46079">MRVMIVVWPLPAHLYPALPLAWALQGAGHEVCVASHPDLAGVITAAGFDAVALGTAETMPSPSAVGDFLLSEEHRGRLAEVLSLPLEDHVWATFSTYTYASSRIFHPEDGAPKERWAGVDALVSMARHWRPDLVLWDPNWPSGAVAARDVGAAHARVLWGHDFVGWAAHTTALGREALRAAGLADPVTELVRPSAERYGITVDDELLLGQFTVDPMLPDMQLRVPGRRVPVRRIPYGGPDVVPAWLHTPSDRPRLALSLGTTQRAYHNDHRLVADLLDVVSGLDVDVVATFDASQLAGRPVPDNVRTVSYLPLGLLLPTCTAIVHHGGIGTLTAAVAHAVPQFVVADPTTAYAGNARYVHDYGAGLTVGPETAADEMRKNLVRLLTEPSFQDAADQLRLDWLAVPSPNDIVPVLEGLVSSLRRNHRP</sequence>
<dbReference type="InterPro" id="IPR048284">
    <property type="entry name" value="EryCIII-like_N"/>
</dbReference>
<evidence type="ECO:0000256" key="2">
    <source>
        <dbReference type="ARBA" id="ARBA00022676"/>
    </source>
</evidence>
<dbReference type="GO" id="GO:0016758">
    <property type="term" value="F:hexosyltransferase activity"/>
    <property type="evidence" value="ECO:0007669"/>
    <property type="project" value="UniProtKB-ARBA"/>
</dbReference>
<keyword evidence="2" id="KW-0328">Glycosyltransferase</keyword>
<dbReference type="Pfam" id="PF21036">
    <property type="entry name" value="EryCIII-like_N"/>
    <property type="match status" value="1"/>
</dbReference>
<dbReference type="Gene3D" id="3.40.50.2000">
    <property type="entry name" value="Glycogen Phosphorylase B"/>
    <property type="match status" value="2"/>
</dbReference>
<accession>A0A0K1H3H0</accession>
<feature type="domain" description="Erythromycin biosynthesis protein CIII-like N-terminal" evidence="5">
    <location>
        <begin position="22"/>
        <end position="260"/>
    </location>
</feature>
<evidence type="ECO:0000256" key="1">
    <source>
        <dbReference type="ARBA" id="ARBA00006962"/>
    </source>
</evidence>
<dbReference type="CDD" id="cd03784">
    <property type="entry name" value="GT1_Gtf-like"/>
    <property type="match status" value="1"/>
</dbReference>
<protein>
    <submittedName>
        <fullName evidence="6">TxnB12</fullName>
    </submittedName>
</protein>
<keyword evidence="3" id="KW-0808">Transferase</keyword>
<evidence type="ECO:0000259" key="4">
    <source>
        <dbReference type="Pfam" id="PF06722"/>
    </source>
</evidence>
<dbReference type="SUPFAM" id="SSF53756">
    <property type="entry name" value="UDP-Glycosyltransferase/glycogen phosphorylase"/>
    <property type="match status" value="1"/>
</dbReference>
<dbReference type="InterPro" id="IPR002213">
    <property type="entry name" value="UDP_glucos_trans"/>
</dbReference>
<dbReference type="GO" id="GO:0008194">
    <property type="term" value="F:UDP-glycosyltransferase activity"/>
    <property type="evidence" value="ECO:0007669"/>
    <property type="project" value="InterPro"/>
</dbReference>
<dbReference type="InterPro" id="IPR050426">
    <property type="entry name" value="Glycosyltransferase_28"/>
</dbReference>
<dbReference type="InterPro" id="IPR010610">
    <property type="entry name" value="EryCIII-like_C"/>
</dbReference>
<evidence type="ECO:0000256" key="3">
    <source>
        <dbReference type="ARBA" id="ARBA00022679"/>
    </source>
</evidence>
<dbReference type="PANTHER" id="PTHR48050:SF13">
    <property type="entry name" value="STEROL 3-BETA-GLUCOSYLTRANSFERASE UGT80A2"/>
    <property type="match status" value="1"/>
</dbReference>
<evidence type="ECO:0000259" key="5">
    <source>
        <dbReference type="Pfam" id="PF21036"/>
    </source>
</evidence>
<dbReference type="EMBL" id="KP410250">
    <property type="protein sequence ID" value="AKT74304.1"/>
    <property type="molecule type" value="Genomic_DNA"/>
</dbReference>